<dbReference type="Proteomes" id="UP000289437">
    <property type="component" value="Unassembled WGS sequence"/>
</dbReference>
<dbReference type="GO" id="GO:0009428">
    <property type="term" value="C:bacterial-type flagellum basal body, distal rod, P ring"/>
    <property type="evidence" value="ECO:0007669"/>
    <property type="project" value="InterPro"/>
</dbReference>
<keyword evidence="6" id="KW-0282">Flagellum</keyword>
<dbReference type="InterPro" id="IPR001782">
    <property type="entry name" value="Flag_FlgI"/>
</dbReference>
<proteinExistence type="inferred from homology"/>
<evidence type="ECO:0000313" key="7">
    <source>
        <dbReference type="Proteomes" id="UP000289437"/>
    </source>
</evidence>
<keyword evidence="7" id="KW-1185">Reference proteome</keyword>
<organism evidence="6 7">
    <name type="scientific">Granulicella sibirica</name>
    <dbReference type="NCBI Taxonomy" id="2479048"/>
    <lineage>
        <taxon>Bacteria</taxon>
        <taxon>Pseudomonadati</taxon>
        <taxon>Acidobacteriota</taxon>
        <taxon>Terriglobia</taxon>
        <taxon>Terriglobales</taxon>
        <taxon>Acidobacteriaceae</taxon>
        <taxon>Granulicella</taxon>
    </lineage>
</organism>
<keyword evidence="6" id="KW-0969">Cilium</keyword>
<evidence type="ECO:0000256" key="5">
    <source>
        <dbReference type="HAMAP-Rule" id="MF_00416"/>
    </source>
</evidence>
<name>A0A4Q0SXE3_9BACT</name>
<keyword evidence="6" id="KW-0966">Cell projection</keyword>
<protein>
    <recommendedName>
        <fullName evidence="5">Flagellar P-ring protein</fullName>
    </recommendedName>
    <alternativeName>
        <fullName evidence="5">Basal body P-ring protein</fullName>
    </alternativeName>
</protein>
<comment type="subunit">
    <text evidence="5">The basal body constitutes a major portion of the flagellar organelle and consists of four rings (L,P,S, and M) mounted on a central rod.</text>
</comment>
<sequence>MPVLRSNPYHPVSQRRLVLGMAGRLTIAILLLGAAVAFGSDTPASPVRQARIKDISSVEGIRDNQLVGYGLVVGLNGTGDSQQTTFPTQTLVAMLLRMGVSVPATSIRVQNLAAVFVAATLPPFARPGTKLDITASSAGDAHSLEGGLLLMTPLYGADGKIYAQAQGPLVVGGYSVSANGNTKQFNHPTTARIPYGAMVERALPSEIAGMDKFSILLNDADFRSAEAMAKAINTELGRPAAHAVDSRRVSLSVAAGEEIPLLLARVEAIEVPFYPRAKVVVNERTGTVVIGGTVVLLPVSILHGGLAVNVVSEFQVSQPGPFSSGTTQTVQQTRVEARDKPVSRIELKQGATVDDLVRSLQTIGASARDVISILQAMKAAGSLEAEIEVL</sequence>
<comment type="function">
    <text evidence="1 5">Assembles around the rod to form the L-ring and probably protects the motor/basal body from shearing forces during rotation.</text>
</comment>
<dbReference type="HAMAP" id="MF_00416">
    <property type="entry name" value="FlgI"/>
    <property type="match status" value="1"/>
</dbReference>
<dbReference type="GO" id="GO:0005198">
    <property type="term" value="F:structural molecule activity"/>
    <property type="evidence" value="ECO:0007669"/>
    <property type="project" value="InterPro"/>
</dbReference>
<reference evidence="6 7" key="1">
    <citation type="submission" date="2018-11" db="EMBL/GenBank/DDBJ databases">
        <authorList>
            <person name="Mardanov A.V."/>
            <person name="Ravin N.V."/>
            <person name="Dedysh S.N."/>
        </authorList>
    </citation>
    <scope>NUCLEOTIDE SEQUENCE [LARGE SCALE GENOMIC DNA]</scope>
    <source>
        <strain evidence="6 7">AF10</strain>
    </source>
</reference>
<dbReference type="AlphaFoldDB" id="A0A4Q0SXE3"/>
<keyword evidence="4 5" id="KW-0975">Bacterial flagellum</keyword>
<dbReference type="PANTHER" id="PTHR30381:SF0">
    <property type="entry name" value="FLAGELLAR P-RING PROTEIN"/>
    <property type="match status" value="1"/>
</dbReference>
<evidence type="ECO:0000256" key="3">
    <source>
        <dbReference type="ARBA" id="ARBA00022729"/>
    </source>
</evidence>
<dbReference type="RefSeq" id="WP_241654541.1">
    <property type="nucleotide sequence ID" value="NZ_RDSM01000002.1"/>
</dbReference>
<gene>
    <name evidence="5" type="primary">flgI</name>
    <name evidence="6" type="ORF">GRAN_2662</name>
</gene>
<dbReference type="Pfam" id="PF02119">
    <property type="entry name" value="FlgI"/>
    <property type="match status" value="1"/>
</dbReference>
<comment type="subcellular location">
    <subcellularLocation>
        <location evidence="2 5">Bacterial flagellum basal body</location>
    </subcellularLocation>
</comment>
<evidence type="ECO:0000256" key="4">
    <source>
        <dbReference type="ARBA" id="ARBA00023143"/>
    </source>
</evidence>
<evidence type="ECO:0000313" key="6">
    <source>
        <dbReference type="EMBL" id="RXH55805.1"/>
    </source>
</evidence>
<reference evidence="7" key="2">
    <citation type="submission" date="2019-02" db="EMBL/GenBank/DDBJ databases">
        <title>Granulicella sibirica sp. nov., a psychrotolerant acidobacterium isolated from an organic soil layer in forested tundra, West Siberia.</title>
        <authorList>
            <person name="Oshkin I.Y."/>
            <person name="Kulichevskaya I.S."/>
            <person name="Rijpstra W.I.C."/>
            <person name="Sinninghe Damste J.S."/>
            <person name="Rakitin A.L."/>
            <person name="Ravin N.V."/>
            <person name="Dedysh S.N."/>
        </authorList>
    </citation>
    <scope>NUCLEOTIDE SEQUENCE [LARGE SCALE GENOMIC DNA]</scope>
    <source>
        <strain evidence="7">AF10</strain>
    </source>
</reference>
<dbReference type="GO" id="GO:0030288">
    <property type="term" value="C:outer membrane-bounded periplasmic space"/>
    <property type="evidence" value="ECO:0007669"/>
    <property type="project" value="InterPro"/>
</dbReference>
<comment type="caution">
    <text evidence="6">The sequence shown here is derived from an EMBL/GenBank/DDBJ whole genome shotgun (WGS) entry which is preliminary data.</text>
</comment>
<accession>A0A4Q0SXE3</accession>
<comment type="similarity">
    <text evidence="5">Belongs to the FlgI family.</text>
</comment>
<dbReference type="NCBIfam" id="NF003676">
    <property type="entry name" value="PRK05303.1"/>
    <property type="match status" value="1"/>
</dbReference>
<dbReference type="PRINTS" id="PR01010">
    <property type="entry name" value="FLGPRINGFLGI"/>
</dbReference>
<dbReference type="GO" id="GO:0071973">
    <property type="term" value="P:bacterial-type flagellum-dependent cell motility"/>
    <property type="evidence" value="ECO:0007669"/>
    <property type="project" value="InterPro"/>
</dbReference>
<keyword evidence="3" id="KW-0732">Signal</keyword>
<dbReference type="EMBL" id="RDSM01000002">
    <property type="protein sequence ID" value="RXH55805.1"/>
    <property type="molecule type" value="Genomic_DNA"/>
</dbReference>
<evidence type="ECO:0000256" key="2">
    <source>
        <dbReference type="ARBA" id="ARBA00004117"/>
    </source>
</evidence>
<evidence type="ECO:0000256" key="1">
    <source>
        <dbReference type="ARBA" id="ARBA00002591"/>
    </source>
</evidence>
<dbReference type="PANTHER" id="PTHR30381">
    <property type="entry name" value="FLAGELLAR P-RING PERIPLASMIC PROTEIN FLGI"/>
    <property type="match status" value="1"/>
</dbReference>